<protein>
    <recommendedName>
        <fullName evidence="3">Ni,Fe-hydrogenase maturation factor</fullName>
    </recommendedName>
</protein>
<name>A0A031LIM2_9CREN</name>
<evidence type="ECO:0008006" key="3">
    <source>
        <dbReference type="Google" id="ProtNLM"/>
    </source>
</evidence>
<gene>
    <name evidence="1" type="ORF">CM19_10925</name>
</gene>
<organism evidence="1 2">
    <name type="scientific">Candidatus Acidianus copahuensis</name>
    <dbReference type="NCBI Taxonomy" id="1160895"/>
    <lineage>
        <taxon>Archaea</taxon>
        <taxon>Thermoproteota</taxon>
        <taxon>Thermoprotei</taxon>
        <taxon>Sulfolobales</taxon>
        <taxon>Sulfolobaceae</taxon>
        <taxon>Acidianus</taxon>
    </lineage>
</organism>
<dbReference type="OrthoDB" id="36884at2157"/>
<evidence type="ECO:0000313" key="1">
    <source>
        <dbReference type="EMBL" id="EZQ01987.1"/>
    </source>
</evidence>
<comment type="caution">
    <text evidence="1">The sequence shown here is derived from an EMBL/GenBank/DDBJ whole genome shotgun (WGS) entry which is preliminary data.</text>
</comment>
<dbReference type="EMBL" id="JFZT01000057">
    <property type="protein sequence ID" value="EZQ01987.1"/>
    <property type="molecule type" value="Genomic_DNA"/>
</dbReference>
<dbReference type="Gene3D" id="3.40.50.1450">
    <property type="entry name" value="HybD-like"/>
    <property type="match status" value="1"/>
</dbReference>
<sequence>MKSVQVCALGYFYQGDYSIPLDAARELRNHNINVMDISLGAIKAASFLQIISPNSLLILTSEKRGNKELRIYRPTIDRDSVMGWTDITMGMRGYFMDIDSFISAAGSLGALPEDTTVFECEAEKTEGIGLSEWGRHCLQEMVDRVLSFIESPQ</sequence>
<dbReference type="Proteomes" id="UP000024332">
    <property type="component" value="Unassembled WGS sequence"/>
</dbReference>
<reference evidence="1 2" key="1">
    <citation type="submission" date="2014-03" db="EMBL/GenBank/DDBJ databases">
        <title>Draft genome sequence of the novel thermoacidophilic archaea Acidianus copahuensis ALE1 strain, isolated from Copahue volcanic area in Neuquen Argentina.</title>
        <authorList>
            <person name="Urbieta M.S."/>
            <person name="Rascovan N."/>
            <person name="Castro C."/>
            <person name="Revale S."/>
            <person name="Giaveno M.A."/>
            <person name="Vazquez M.P."/>
            <person name="Donati E.R."/>
        </authorList>
    </citation>
    <scope>NUCLEOTIDE SEQUENCE [LARGE SCALE GENOMIC DNA]</scope>
    <source>
        <strain evidence="1 2">ALE1</strain>
    </source>
</reference>
<accession>A0A031LIM2</accession>
<dbReference type="AlphaFoldDB" id="A0A031LIM2"/>
<keyword evidence="2" id="KW-1185">Reference proteome</keyword>
<dbReference type="STRING" id="1160895.CM19_10925"/>
<proteinExistence type="predicted"/>
<dbReference type="InterPro" id="IPR023430">
    <property type="entry name" value="Pept_HybD-like_dom_sf"/>
</dbReference>
<evidence type="ECO:0000313" key="2">
    <source>
        <dbReference type="Proteomes" id="UP000024332"/>
    </source>
</evidence>
<dbReference type="RefSeq" id="WP_048100375.1">
    <property type="nucleotide sequence ID" value="NZ_JFZT01000057.1"/>
</dbReference>